<dbReference type="GO" id="GO:0016787">
    <property type="term" value="F:hydrolase activity"/>
    <property type="evidence" value="ECO:0007669"/>
    <property type="project" value="UniProtKB-KW"/>
</dbReference>
<keyword evidence="3" id="KW-1185">Reference proteome</keyword>
<dbReference type="OrthoDB" id="671439at2759"/>
<dbReference type="Gene3D" id="3.40.50.1110">
    <property type="entry name" value="SGNH hydrolase"/>
    <property type="match status" value="1"/>
</dbReference>
<dbReference type="EMBL" id="BPQB01000082">
    <property type="protein sequence ID" value="GJE98140.1"/>
    <property type="molecule type" value="Genomic_DNA"/>
</dbReference>
<dbReference type="Pfam" id="PF13472">
    <property type="entry name" value="Lipase_GDSL_2"/>
    <property type="match status" value="1"/>
</dbReference>
<reference evidence="2 3" key="1">
    <citation type="submission" date="2021-08" db="EMBL/GenBank/DDBJ databases">
        <title>Draft Genome Sequence of Phanerochaete sordida strain YK-624.</title>
        <authorList>
            <person name="Mori T."/>
            <person name="Dohra H."/>
            <person name="Suzuki T."/>
            <person name="Kawagishi H."/>
            <person name="Hirai H."/>
        </authorList>
    </citation>
    <scope>NUCLEOTIDE SEQUENCE [LARGE SCALE GENOMIC DNA]</scope>
    <source>
        <strain evidence="2 3">YK-624</strain>
    </source>
</reference>
<accession>A0A9P3LKA3</accession>
<dbReference type="CDD" id="cd01838">
    <property type="entry name" value="Isoamyl_acetate_hydrolase_like"/>
    <property type="match status" value="1"/>
</dbReference>
<gene>
    <name evidence="2" type="ORF">PsYK624_143620</name>
</gene>
<organism evidence="2 3">
    <name type="scientific">Phanerochaete sordida</name>
    <dbReference type="NCBI Taxonomy" id="48140"/>
    <lineage>
        <taxon>Eukaryota</taxon>
        <taxon>Fungi</taxon>
        <taxon>Dikarya</taxon>
        <taxon>Basidiomycota</taxon>
        <taxon>Agaricomycotina</taxon>
        <taxon>Agaricomycetes</taxon>
        <taxon>Polyporales</taxon>
        <taxon>Phanerochaetaceae</taxon>
        <taxon>Phanerochaete</taxon>
    </lineage>
</organism>
<feature type="domain" description="SGNH hydrolase-type esterase" evidence="1">
    <location>
        <begin position="17"/>
        <end position="203"/>
    </location>
</feature>
<evidence type="ECO:0000313" key="3">
    <source>
        <dbReference type="Proteomes" id="UP000703269"/>
    </source>
</evidence>
<evidence type="ECO:0000313" key="2">
    <source>
        <dbReference type="EMBL" id="GJE98140.1"/>
    </source>
</evidence>
<keyword evidence="2" id="KW-0378">Hydrolase</keyword>
<dbReference type="SUPFAM" id="SSF52266">
    <property type="entry name" value="SGNH hydrolase"/>
    <property type="match status" value="1"/>
</dbReference>
<dbReference type="InterPro" id="IPR045136">
    <property type="entry name" value="Iah1-like"/>
</dbReference>
<dbReference type="InterPro" id="IPR013830">
    <property type="entry name" value="SGNH_hydro"/>
</dbReference>
<proteinExistence type="predicted"/>
<dbReference type="PANTHER" id="PTHR14209:SF19">
    <property type="entry name" value="ISOAMYL ACETATE-HYDROLYZING ESTERASE 1 HOMOLOG"/>
    <property type="match status" value="1"/>
</dbReference>
<dbReference type="InterPro" id="IPR036514">
    <property type="entry name" value="SGNH_hydro_sf"/>
</dbReference>
<dbReference type="AlphaFoldDB" id="A0A9P3LKA3"/>
<evidence type="ECO:0000259" key="1">
    <source>
        <dbReference type="Pfam" id="PF13472"/>
    </source>
</evidence>
<comment type="caution">
    <text evidence="2">The sequence shown here is derived from an EMBL/GenBank/DDBJ whole genome shotgun (WGS) entry which is preliminary data.</text>
</comment>
<name>A0A9P3LKA3_9APHY</name>
<sequence>MLRDFEVELSVGPGGLCQLLNEAYNRKMDITVRGFSGYNSRWMLPMLEQILAKRTARAHLPTVRLLALWLGPNDAAHPGEPQHVPRAEFAANLRAAVRMVRDPASAWHAPGTRVLLLTPPPVHVAQWVGFLSVAGQPAPRETTDRDFDGMKAYAEAVREVGMREGVPVVDVWSVLWEAAGRREEGLADIFLDGLHMKPVGYKLVYDAFIATILEHYPEIHYDNLPMAYPYWCDIIGKDHMQLLQHSSATTL</sequence>
<protein>
    <submittedName>
        <fullName evidence="2">SGNH hydrolase</fullName>
    </submittedName>
</protein>
<dbReference type="Proteomes" id="UP000703269">
    <property type="component" value="Unassembled WGS sequence"/>
</dbReference>
<dbReference type="PANTHER" id="PTHR14209">
    <property type="entry name" value="ISOAMYL ACETATE-HYDROLYZING ESTERASE 1"/>
    <property type="match status" value="1"/>
</dbReference>